<keyword evidence="4" id="KW-0511">Multifunctional enzyme</keyword>
<evidence type="ECO:0000313" key="6">
    <source>
        <dbReference type="EMBL" id="KUM82384.1"/>
    </source>
</evidence>
<dbReference type="RefSeq" id="WP_067011120.1">
    <property type="nucleotide sequence ID" value="NZ_KQ948108.1"/>
</dbReference>
<dbReference type="InterPro" id="IPR036736">
    <property type="entry name" value="ACP-like_sf"/>
</dbReference>
<dbReference type="GO" id="GO:0004312">
    <property type="term" value="F:fatty acid synthase activity"/>
    <property type="evidence" value="ECO:0007669"/>
    <property type="project" value="TreeGrafter"/>
</dbReference>
<dbReference type="PROSITE" id="PS50075">
    <property type="entry name" value="CARRIER"/>
    <property type="match status" value="1"/>
</dbReference>
<keyword evidence="1" id="KW-0596">Phosphopantetheine</keyword>
<dbReference type="PANTHER" id="PTHR43775">
    <property type="entry name" value="FATTY ACID SYNTHASE"/>
    <property type="match status" value="1"/>
</dbReference>
<dbReference type="GO" id="GO:0031177">
    <property type="term" value="F:phosphopantetheine binding"/>
    <property type="evidence" value="ECO:0007669"/>
    <property type="project" value="InterPro"/>
</dbReference>
<dbReference type="PROSITE" id="PS00012">
    <property type="entry name" value="PHOSPHOPANTETHEINE"/>
    <property type="match status" value="1"/>
</dbReference>
<dbReference type="GO" id="GO:0017000">
    <property type="term" value="P:antibiotic biosynthetic process"/>
    <property type="evidence" value="ECO:0007669"/>
    <property type="project" value="UniProtKB-ARBA"/>
</dbReference>
<evidence type="ECO:0000256" key="1">
    <source>
        <dbReference type="ARBA" id="ARBA00022450"/>
    </source>
</evidence>
<dbReference type="InterPro" id="IPR020806">
    <property type="entry name" value="PKS_PP-bd"/>
</dbReference>
<organism evidence="6 7">
    <name type="scientific">Streptomyces cellostaticus</name>
    <dbReference type="NCBI Taxonomy" id="67285"/>
    <lineage>
        <taxon>Bacteria</taxon>
        <taxon>Bacillati</taxon>
        <taxon>Actinomycetota</taxon>
        <taxon>Actinomycetes</taxon>
        <taxon>Kitasatosporales</taxon>
        <taxon>Streptomycetaceae</taxon>
        <taxon>Streptomyces</taxon>
    </lineage>
</organism>
<dbReference type="EMBL" id="LMWL01000166">
    <property type="protein sequence ID" value="KUM82384.1"/>
    <property type="molecule type" value="Genomic_DNA"/>
</dbReference>
<dbReference type="SMART" id="SM00823">
    <property type="entry name" value="PKS_PP"/>
    <property type="match status" value="1"/>
</dbReference>
<dbReference type="InterPro" id="IPR036291">
    <property type="entry name" value="NAD(P)-bd_dom_sf"/>
</dbReference>
<evidence type="ECO:0000256" key="4">
    <source>
        <dbReference type="ARBA" id="ARBA00023268"/>
    </source>
</evidence>
<dbReference type="InterPro" id="IPR057326">
    <property type="entry name" value="KR_dom"/>
</dbReference>
<sequence length="442" mass="45644">LITGASGALGRLVARHLAVTGQAERLLLVSRRGIDAPGMPELAAELHQLGVQVSVAACDAADRDQLAGVLAGVPAGAPLVGVVHAAGVLDDGLAVGLSAERVEAVMRPKVDAAWHLHELTRGLDLASFILFSSIAGVTGNAGQASYAAANTFLDVLAAYRRREGLPGVSLAWGPWEGGMAGGLTDADWQRMARQGLRPLSGPEGLELLDAAAGAADPLLVAARLDLAALRRSGEVPPLLSALVQAGRSNAPARRTVGDPATGGDNALVARLAALGPAEQQEILQDLVMEQAALVLGMSGPGVIDAGRTFRDVGFDSLTAVELRNRLSSATGLRLPATAVFDYPTPTALTELLAQEMLGSAREETTALSAYSGLDKLEASITEIIGDDTARTRVTARLKDILSLLNDAGEPNEVGEDGGSVADRIQSASDDDMFDFIDNQLGI</sequence>
<dbReference type="Pfam" id="PF00550">
    <property type="entry name" value="PP-binding"/>
    <property type="match status" value="1"/>
</dbReference>
<protein>
    <recommendedName>
        <fullName evidence="5">Carrier domain-containing protein</fullName>
    </recommendedName>
</protein>
<feature type="domain" description="Carrier" evidence="5">
    <location>
        <begin position="281"/>
        <end position="356"/>
    </location>
</feature>
<evidence type="ECO:0000313" key="7">
    <source>
        <dbReference type="Proteomes" id="UP000054241"/>
    </source>
</evidence>
<name>A0A117PMQ8_9ACTN</name>
<dbReference type="Gene3D" id="1.10.1200.10">
    <property type="entry name" value="ACP-like"/>
    <property type="match status" value="1"/>
</dbReference>
<dbReference type="STRING" id="67285.AQI88_42240"/>
<dbReference type="SUPFAM" id="SSF51735">
    <property type="entry name" value="NAD(P)-binding Rossmann-fold domains"/>
    <property type="match status" value="1"/>
</dbReference>
<keyword evidence="3" id="KW-0808">Transferase</keyword>
<dbReference type="Pfam" id="PF08659">
    <property type="entry name" value="KR"/>
    <property type="match status" value="1"/>
</dbReference>
<dbReference type="SMART" id="SM00822">
    <property type="entry name" value="PKS_KR"/>
    <property type="match status" value="1"/>
</dbReference>
<evidence type="ECO:0000259" key="5">
    <source>
        <dbReference type="PROSITE" id="PS50075"/>
    </source>
</evidence>
<dbReference type="SMART" id="SM01294">
    <property type="entry name" value="PKS_PP_betabranch"/>
    <property type="match status" value="1"/>
</dbReference>
<dbReference type="Gene3D" id="3.40.50.720">
    <property type="entry name" value="NAD(P)-binding Rossmann-like Domain"/>
    <property type="match status" value="1"/>
</dbReference>
<proteinExistence type="predicted"/>
<dbReference type="GO" id="GO:0006633">
    <property type="term" value="P:fatty acid biosynthetic process"/>
    <property type="evidence" value="ECO:0007669"/>
    <property type="project" value="TreeGrafter"/>
</dbReference>
<dbReference type="SUPFAM" id="SSF47336">
    <property type="entry name" value="ACP-like"/>
    <property type="match status" value="1"/>
</dbReference>
<reference evidence="6 7" key="1">
    <citation type="submission" date="2015-10" db="EMBL/GenBank/DDBJ databases">
        <title>Draft genome sequence of Streptomyces cellostaticus DSM 40189, type strain for the species Streptomyces cellostaticus.</title>
        <authorList>
            <person name="Ruckert C."/>
            <person name="Winkler A."/>
            <person name="Kalinowski J."/>
            <person name="Kampfer P."/>
            <person name="Glaeser S."/>
        </authorList>
    </citation>
    <scope>NUCLEOTIDE SEQUENCE [LARGE SCALE GENOMIC DNA]</scope>
    <source>
        <strain evidence="6 7">DSM 40189</strain>
    </source>
</reference>
<dbReference type="InterPro" id="IPR006162">
    <property type="entry name" value="Ppantetheine_attach_site"/>
</dbReference>
<comment type="caution">
    <text evidence="6">The sequence shown here is derived from an EMBL/GenBank/DDBJ whole genome shotgun (WGS) entry which is preliminary data.</text>
</comment>
<dbReference type="InterPro" id="IPR050091">
    <property type="entry name" value="PKS_NRPS_Biosynth_Enz"/>
</dbReference>
<dbReference type="InterPro" id="IPR009081">
    <property type="entry name" value="PP-bd_ACP"/>
</dbReference>
<dbReference type="CDD" id="cd08956">
    <property type="entry name" value="KR_3_FAS_SDR_x"/>
    <property type="match status" value="1"/>
</dbReference>
<dbReference type="AlphaFoldDB" id="A0A117PMQ8"/>
<dbReference type="Proteomes" id="UP000054241">
    <property type="component" value="Unassembled WGS sequence"/>
</dbReference>
<keyword evidence="2" id="KW-0597">Phosphoprotein</keyword>
<gene>
    <name evidence="6" type="ORF">AQI88_42240</name>
</gene>
<accession>A0A117PMQ8</accession>
<dbReference type="InterPro" id="IPR013968">
    <property type="entry name" value="PKS_KR"/>
</dbReference>
<evidence type="ECO:0000256" key="3">
    <source>
        <dbReference type="ARBA" id="ARBA00022679"/>
    </source>
</evidence>
<dbReference type="FunFam" id="1.10.1200.10:FF:000007">
    <property type="entry name" value="Probable polyketide synthase pks17"/>
    <property type="match status" value="1"/>
</dbReference>
<evidence type="ECO:0000256" key="2">
    <source>
        <dbReference type="ARBA" id="ARBA00022553"/>
    </source>
</evidence>
<keyword evidence="7" id="KW-1185">Reference proteome</keyword>
<feature type="non-terminal residue" evidence="6">
    <location>
        <position position="1"/>
    </location>
</feature>
<dbReference type="PANTHER" id="PTHR43775:SF51">
    <property type="entry name" value="INACTIVE PHENOLPHTHIOCEROL SYNTHESIS POLYKETIDE SYNTHASE TYPE I PKS1-RELATED"/>
    <property type="match status" value="1"/>
</dbReference>
<dbReference type="OrthoDB" id="9778690at2"/>